<dbReference type="PANTHER" id="PTHR11947">
    <property type="entry name" value="PYRUVATE DEHYDROGENASE KINASE"/>
    <property type="match status" value="1"/>
</dbReference>
<evidence type="ECO:0000256" key="4">
    <source>
        <dbReference type="ARBA" id="ARBA00022840"/>
    </source>
</evidence>
<dbReference type="Proteomes" id="UP000836402">
    <property type="component" value="Unassembled WGS sequence"/>
</dbReference>
<dbReference type="EC" id="2.7.11.-" evidence="5"/>
<dbReference type="InterPro" id="IPR036784">
    <property type="entry name" value="AK/P_DHK_N_sf"/>
</dbReference>
<evidence type="ECO:0000313" key="7">
    <source>
        <dbReference type="EMBL" id="CAD6948649.1"/>
    </source>
</evidence>
<protein>
    <recommendedName>
        <fullName evidence="5">Protein-serine/threonine kinase</fullName>
        <ecNumber evidence="5">2.7.11.-</ecNumber>
    </recommendedName>
</protein>
<sequence>MTSSIAYYSPAARKAQWTRREGLDSELRICCHSGASNFQARHAIITSSADLLRQGTSKEQGSHLTERLVAAEELPIRLAHRLLDLQALPFVAMSKHHLESVYRKWFSAFESLRRLPPICTIDDNDRFVKNSGGISEIMIPSLALGMMESFHLLAPAQLDGFMERMLRSRISRRMLAEQHIALSDSLDDPFHFPESEAKGTGTIGIIYTHLSCATLVRKAAKLLRDVFRKENPDIERIPPVTMDGNLDSILITIVERPPAEDLVIRIADSGGGITDALVYPPTKGESAPSMTTSPSESRQIIPEFTHSSASASSASGLMYRGDSSAVVFEALQYDPDLQRRPFPLKTRLRGTCSMFSAPSQTSNADWRS</sequence>
<keyword evidence="1 5" id="KW-0808">Transferase</keyword>
<accession>A0ABN7J2Q8</accession>
<keyword evidence="8" id="KW-1185">Reference proteome</keyword>
<comment type="similarity">
    <text evidence="5">Belongs to the PDK/BCKDK protein kinase family.</text>
</comment>
<evidence type="ECO:0000256" key="2">
    <source>
        <dbReference type="ARBA" id="ARBA00022741"/>
    </source>
</evidence>
<keyword evidence="3 5" id="KW-0418">Kinase</keyword>
<name>A0ABN7J2Q8_9BASI</name>
<keyword evidence="5" id="KW-0496">Mitochondrion</keyword>
<feature type="domain" description="Branched-chain alpha-ketoacid dehydrogenase kinase/Pyruvate dehydrogenase kinase N-terminal" evidence="6">
    <location>
        <begin position="48"/>
        <end position="206"/>
    </location>
</feature>
<dbReference type="InterPro" id="IPR018955">
    <property type="entry name" value="BCDHK/PDK_N"/>
</dbReference>
<reference evidence="7" key="1">
    <citation type="submission" date="2020-10" db="EMBL/GenBank/DDBJ databases">
        <authorList>
            <person name="Sedaghatjoo S."/>
        </authorList>
    </citation>
    <scope>NUCLEOTIDE SEQUENCE</scope>
    <source>
        <strain evidence="7">AZH3</strain>
    </source>
</reference>
<dbReference type="EMBL" id="CAJHJG010005237">
    <property type="protein sequence ID" value="CAD6948649.1"/>
    <property type="molecule type" value="Genomic_DNA"/>
</dbReference>
<comment type="subcellular location">
    <subcellularLocation>
        <location evidence="5">Mitochondrion matrix</location>
    </subcellularLocation>
</comment>
<dbReference type="Pfam" id="PF10436">
    <property type="entry name" value="BCDHK_Adom3"/>
    <property type="match status" value="1"/>
</dbReference>
<dbReference type="SUPFAM" id="SSF69012">
    <property type="entry name" value="alpha-ketoacid dehydrogenase kinase, N-terminal domain"/>
    <property type="match status" value="1"/>
</dbReference>
<evidence type="ECO:0000256" key="1">
    <source>
        <dbReference type="ARBA" id="ARBA00022679"/>
    </source>
</evidence>
<evidence type="ECO:0000256" key="3">
    <source>
        <dbReference type="ARBA" id="ARBA00022777"/>
    </source>
</evidence>
<evidence type="ECO:0000313" key="8">
    <source>
        <dbReference type="Proteomes" id="UP000836402"/>
    </source>
</evidence>
<dbReference type="PANTHER" id="PTHR11947:SF25">
    <property type="entry name" value="[PYRUVATE DEHYDROGENASE (ACETYL-TRANSFERRING)] KINASE 2, MITOCHONDRIAL"/>
    <property type="match status" value="1"/>
</dbReference>
<dbReference type="InterPro" id="IPR039028">
    <property type="entry name" value="BCKD/PDK"/>
</dbReference>
<gene>
    <name evidence="7" type="ORF">JKIAZH3_G8236</name>
</gene>
<proteinExistence type="inferred from homology"/>
<evidence type="ECO:0000256" key="5">
    <source>
        <dbReference type="RuleBase" id="RU366032"/>
    </source>
</evidence>
<keyword evidence="4 5" id="KW-0067">ATP-binding</keyword>
<organism evidence="7 8">
    <name type="scientific">Tilletia caries</name>
    <name type="common">wheat bunt fungus</name>
    <dbReference type="NCBI Taxonomy" id="13290"/>
    <lineage>
        <taxon>Eukaryota</taxon>
        <taxon>Fungi</taxon>
        <taxon>Dikarya</taxon>
        <taxon>Basidiomycota</taxon>
        <taxon>Ustilaginomycotina</taxon>
        <taxon>Exobasidiomycetes</taxon>
        <taxon>Tilletiales</taxon>
        <taxon>Tilletiaceae</taxon>
        <taxon>Tilletia</taxon>
    </lineage>
</organism>
<evidence type="ECO:0000259" key="6">
    <source>
        <dbReference type="Pfam" id="PF10436"/>
    </source>
</evidence>
<comment type="caution">
    <text evidence="7">The sequence shown here is derived from an EMBL/GenBank/DDBJ whole genome shotgun (WGS) entry which is preliminary data.</text>
</comment>
<keyword evidence="2 5" id="KW-0547">Nucleotide-binding</keyword>
<dbReference type="Gene3D" id="1.20.140.20">
    <property type="entry name" value="Alpha-ketoacid/pyruvate dehydrogenase kinase, N-terminal domain"/>
    <property type="match status" value="1"/>
</dbReference>